<name>Q8S830_ORYSJ</name>
<dbReference type="Proteomes" id="UP000000763">
    <property type="component" value="Chromosome 10"/>
</dbReference>
<organism evidence="1 2">
    <name type="scientific">Oryza sativa subsp. japonica</name>
    <name type="common">Rice</name>
    <dbReference type="NCBI Taxonomy" id="39947"/>
    <lineage>
        <taxon>Eukaryota</taxon>
        <taxon>Viridiplantae</taxon>
        <taxon>Streptophyta</taxon>
        <taxon>Embryophyta</taxon>
        <taxon>Tracheophyta</taxon>
        <taxon>Spermatophyta</taxon>
        <taxon>Magnoliopsida</taxon>
        <taxon>Liliopsida</taxon>
        <taxon>Poales</taxon>
        <taxon>Poaceae</taxon>
        <taxon>BOP clade</taxon>
        <taxon>Oryzoideae</taxon>
        <taxon>Oryzeae</taxon>
        <taxon>Oryzinae</taxon>
        <taxon>Oryza</taxon>
        <taxon>Oryza sativa</taxon>
    </lineage>
</organism>
<evidence type="ECO:0000313" key="2">
    <source>
        <dbReference type="Proteomes" id="UP000000763"/>
    </source>
</evidence>
<gene>
    <name evidence="1" type="primary">OSJNBa0053D03.27</name>
</gene>
<sequence>MEAGIGAAAVVGFHRIREREAPVEAGEEKAAGGRVAAAVAARQRRPWWAPPDLDPLGQIWRLTAGTAGARAGTRAMPAAGGAQRWWHGGVDALEARLVTVTGRCGAWRRGRRGDMAGDGGGAGSAESFRELAAGRPVKLASGWCRFSAHELMEVSIVAEHCGDIGG</sequence>
<reference evidence="2" key="2">
    <citation type="journal article" date="2008" name="Nucleic Acids Res.">
        <title>The rice annotation project database (RAP-DB): 2008 update.</title>
        <authorList>
            <consortium name="The rice annotation project (RAP)"/>
        </authorList>
    </citation>
    <scope>GENOME REANNOTATION</scope>
    <source>
        <strain evidence="2">cv. Nipponbare</strain>
    </source>
</reference>
<reference evidence="2" key="1">
    <citation type="journal article" date="2005" name="Nature">
        <title>The map-based sequence of the rice genome.</title>
        <authorList>
            <consortium name="International rice genome sequencing project (IRGSP)"/>
            <person name="Matsumoto T."/>
            <person name="Wu J."/>
            <person name="Kanamori H."/>
            <person name="Katayose Y."/>
            <person name="Fujisawa M."/>
            <person name="Namiki N."/>
            <person name="Mizuno H."/>
            <person name="Yamamoto K."/>
            <person name="Antonio B.A."/>
            <person name="Baba T."/>
            <person name="Sakata K."/>
            <person name="Nagamura Y."/>
            <person name="Aoki H."/>
            <person name="Arikawa K."/>
            <person name="Arita K."/>
            <person name="Bito T."/>
            <person name="Chiden Y."/>
            <person name="Fujitsuka N."/>
            <person name="Fukunaka R."/>
            <person name="Hamada M."/>
            <person name="Harada C."/>
            <person name="Hayashi A."/>
            <person name="Hijishita S."/>
            <person name="Honda M."/>
            <person name="Hosokawa S."/>
            <person name="Ichikawa Y."/>
            <person name="Idonuma A."/>
            <person name="Iijima M."/>
            <person name="Ikeda M."/>
            <person name="Ikeno M."/>
            <person name="Ito K."/>
            <person name="Ito S."/>
            <person name="Ito T."/>
            <person name="Ito Y."/>
            <person name="Ito Y."/>
            <person name="Iwabuchi A."/>
            <person name="Kamiya K."/>
            <person name="Karasawa W."/>
            <person name="Kurita K."/>
            <person name="Katagiri S."/>
            <person name="Kikuta A."/>
            <person name="Kobayashi H."/>
            <person name="Kobayashi N."/>
            <person name="Machita K."/>
            <person name="Maehara T."/>
            <person name="Masukawa M."/>
            <person name="Mizubayashi T."/>
            <person name="Mukai Y."/>
            <person name="Nagasaki H."/>
            <person name="Nagata Y."/>
            <person name="Naito S."/>
            <person name="Nakashima M."/>
            <person name="Nakama Y."/>
            <person name="Nakamichi Y."/>
            <person name="Nakamura M."/>
            <person name="Meguro A."/>
            <person name="Negishi M."/>
            <person name="Ohta I."/>
            <person name="Ohta T."/>
            <person name="Okamoto M."/>
            <person name="Ono N."/>
            <person name="Saji S."/>
            <person name="Sakaguchi M."/>
            <person name="Sakai K."/>
            <person name="Shibata M."/>
            <person name="Shimokawa T."/>
            <person name="Song J."/>
            <person name="Takazaki Y."/>
            <person name="Terasawa K."/>
            <person name="Tsugane M."/>
            <person name="Tsuji K."/>
            <person name="Ueda S."/>
            <person name="Waki K."/>
            <person name="Yamagata H."/>
            <person name="Yamamoto M."/>
            <person name="Yamamoto S."/>
            <person name="Yamane H."/>
            <person name="Yoshiki S."/>
            <person name="Yoshihara R."/>
            <person name="Yukawa K."/>
            <person name="Zhong H."/>
            <person name="Yano M."/>
            <person name="Yuan Q."/>
            <person name="Ouyang S."/>
            <person name="Liu J."/>
            <person name="Jones K.M."/>
            <person name="Gansberger K."/>
            <person name="Moffat K."/>
            <person name="Hill J."/>
            <person name="Bera J."/>
            <person name="Fadrosh D."/>
            <person name="Jin S."/>
            <person name="Johri S."/>
            <person name="Kim M."/>
            <person name="Overton L."/>
            <person name="Reardon M."/>
            <person name="Tsitrin T."/>
            <person name="Vuong H."/>
            <person name="Weaver B."/>
            <person name="Ciecko A."/>
            <person name="Tallon L."/>
            <person name="Jackson J."/>
            <person name="Pai G."/>
            <person name="Aken S.V."/>
            <person name="Utterback T."/>
            <person name="Reidmuller S."/>
            <person name="Feldblyum T."/>
            <person name="Hsiao J."/>
            <person name="Zismann V."/>
            <person name="Iobst S."/>
            <person name="de Vazeille A.R."/>
            <person name="Buell C.R."/>
            <person name="Ying K."/>
            <person name="Li Y."/>
            <person name="Lu T."/>
            <person name="Huang Y."/>
            <person name="Zhao Q."/>
            <person name="Feng Q."/>
            <person name="Zhang L."/>
            <person name="Zhu J."/>
            <person name="Weng Q."/>
            <person name="Mu J."/>
            <person name="Lu Y."/>
            <person name="Fan D."/>
            <person name="Liu Y."/>
            <person name="Guan J."/>
            <person name="Zhang Y."/>
            <person name="Yu S."/>
            <person name="Liu X."/>
            <person name="Zhang Y."/>
            <person name="Hong G."/>
            <person name="Han B."/>
            <person name="Choisne N."/>
            <person name="Demange N."/>
            <person name="Orjeda G."/>
            <person name="Samain S."/>
            <person name="Cattolico L."/>
            <person name="Pelletier E."/>
            <person name="Couloux A."/>
            <person name="Segurens B."/>
            <person name="Wincker P."/>
            <person name="D'Hont A."/>
            <person name="Scarpelli C."/>
            <person name="Weissenbach J."/>
            <person name="Salanoubat M."/>
            <person name="Quetier F."/>
            <person name="Yu Y."/>
            <person name="Kim H.R."/>
            <person name="Rambo T."/>
            <person name="Currie J."/>
            <person name="Collura K."/>
            <person name="Luo M."/>
            <person name="Yang T."/>
            <person name="Ammiraju J.S.S."/>
            <person name="Engler F."/>
            <person name="Soderlund C."/>
            <person name="Wing R.A."/>
            <person name="Palmer L.E."/>
            <person name="de la Bastide M."/>
            <person name="Spiegel L."/>
            <person name="Nascimento L."/>
            <person name="Zutavern T."/>
            <person name="O'Shaughnessy A."/>
            <person name="Dike S."/>
            <person name="Dedhia N."/>
            <person name="Preston R."/>
            <person name="Balija V."/>
            <person name="McCombie W.R."/>
            <person name="Chow T."/>
            <person name="Chen H."/>
            <person name="Chung M."/>
            <person name="Chen C."/>
            <person name="Shaw J."/>
            <person name="Wu H."/>
            <person name="Hsiao K."/>
            <person name="Chao Y."/>
            <person name="Chu M."/>
            <person name="Cheng C."/>
            <person name="Hour A."/>
            <person name="Lee P."/>
            <person name="Lin S."/>
            <person name="Lin Y."/>
            <person name="Liou J."/>
            <person name="Liu S."/>
            <person name="Hsing Y."/>
            <person name="Raghuvanshi S."/>
            <person name="Mohanty A."/>
            <person name="Bharti A.K."/>
            <person name="Gaur A."/>
            <person name="Gupta V."/>
            <person name="Kumar D."/>
            <person name="Ravi V."/>
            <person name="Vij S."/>
            <person name="Kapur A."/>
            <person name="Khurana P."/>
            <person name="Khurana P."/>
            <person name="Khurana J.P."/>
            <person name="Tyagi A.K."/>
            <person name="Gaikwad K."/>
            <person name="Singh A."/>
            <person name="Dalal V."/>
            <person name="Srivastava S."/>
            <person name="Dixit A."/>
            <person name="Pal A.K."/>
            <person name="Ghazi I.A."/>
            <person name="Yadav M."/>
            <person name="Pandit A."/>
            <person name="Bhargava A."/>
            <person name="Sureshbabu K."/>
            <person name="Batra K."/>
            <person name="Sharma T.R."/>
            <person name="Mohapatra T."/>
            <person name="Singh N.K."/>
            <person name="Messing J."/>
            <person name="Nelson A.B."/>
            <person name="Fuks G."/>
            <person name="Kavchok S."/>
            <person name="Keizer G."/>
            <person name="Linton E."/>
            <person name="Llaca V."/>
            <person name="Song R."/>
            <person name="Tanyolac B."/>
            <person name="Young S."/>
            <person name="Ho-Il K."/>
            <person name="Hahn J.H."/>
            <person name="Sangsakoo G."/>
            <person name="Vanavichit A."/>
            <person name="de Mattos Luiz.A.T."/>
            <person name="Zimmer P.D."/>
            <person name="Malone G."/>
            <person name="Dellagostin O."/>
            <person name="de Oliveira A.C."/>
            <person name="Bevan M."/>
            <person name="Bancroft I."/>
            <person name="Minx P."/>
            <person name="Cordum H."/>
            <person name="Wilson R."/>
            <person name="Cheng Z."/>
            <person name="Jin W."/>
            <person name="Jiang J."/>
            <person name="Leong S.A."/>
            <person name="Iwama H."/>
            <person name="Gojobori T."/>
            <person name="Itoh T."/>
            <person name="Niimura Y."/>
            <person name="Fujii Y."/>
            <person name="Habara T."/>
            <person name="Sakai H."/>
            <person name="Sato Y."/>
            <person name="Wilson G."/>
            <person name="Kumar K."/>
            <person name="McCouch S."/>
            <person name="Juretic N."/>
            <person name="Hoen D."/>
            <person name="Wright S."/>
            <person name="Bruskiewich R."/>
            <person name="Bureau T."/>
            <person name="Miyao A."/>
            <person name="Hirochika H."/>
            <person name="Nishikawa T."/>
            <person name="Kadowaki K."/>
            <person name="Sugiura M."/>
            <person name="Burr B."/>
            <person name="Sasaki T."/>
        </authorList>
    </citation>
    <scope>NUCLEOTIDE SEQUENCE [LARGE SCALE GENOMIC DNA]</scope>
    <source>
        <strain evidence="2">cv. Nipponbare</strain>
    </source>
</reference>
<protein>
    <submittedName>
        <fullName evidence="1">Uncharacterized protein</fullName>
    </submittedName>
</protein>
<dbReference type="AlphaFoldDB" id="Q8S830"/>
<proteinExistence type="predicted"/>
<dbReference type="EMBL" id="AC021892">
    <property type="protein sequence ID" value="AAM00963.1"/>
    <property type="molecule type" value="Genomic_DNA"/>
</dbReference>
<accession>Q8S830</accession>
<evidence type="ECO:0000313" key="1">
    <source>
        <dbReference type="EMBL" id="AAM00963.1"/>
    </source>
</evidence>